<dbReference type="EMBL" id="AP017928">
    <property type="protein sequence ID" value="BBA32469.1"/>
    <property type="molecule type" value="Genomic_DNA"/>
</dbReference>
<feature type="compositionally biased region" description="Basic and acidic residues" evidence="1">
    <location>
        <begin position="145"/>
        <end position="158"/>
    </location>
</feature>
<name>A0A250KRS5_9GAMM</name>
<dbReference type="NCBIfam" id="TIGR03751">
    <property type="entry name" value="conj_TIGR03751"/>
    <property type="match status" value="1"/>
</dbReference>
<protein>
    <submittedName>
        <fullName evidence="2">Integrating conjugative element protein family</fullName>
    </submittedName>
</protein>
<feature type="region of interest" description="Disordered" evidence="1">
    <location>
        <begin position="145"/>
        <end position="164"/>
    </location>
</feature>
<evidence type="ECO:0000313" key="2">
    <source>
        <dbReference type="EMBL" id="BBA32469.1"/>
    </source>
</evidence>
<proteinExistence type="predicted"/>
<dbReference type="KEGG" id="mmai:sS8_0504"/>
<gene>
    <name evidence="2" type="ORF">sS8_0504</name>
</gene>
<reference evidence="2 3" key="1">
    <citation type="submission" date="2016-12" db="EMBL/GenBank/DDBJ databases">
        <title>Genome sequencing of Methylocaldum marinum.</title>
        <authorList>
            <person name="Takeuchi M."/>
            <person name="Kamagata Y."/>
            <person name="Hiraoka S."/>
            <person name="Oshima K."/>
            <person name="Hattori M."/>
            <person name="Iwasaki W."/>
        </authorList>
    </citation>
    <scope>NUCLEOTIDE SEQUENCE [LARGE SCALE GENOMIC DNA]</scope>
    <source>
        <strain evidence="2 3">S8</strain>
    </source>
</reference>
<organism evidence="2 3">
    <name type="scientific">Methylocaldum marinum</name>
    <dbReference type="NCBI Taxonomy" id="1432792"/>
    <lineage>
        <taxon>Bacteria</taxon>
        <taxon>Pseudomonadati</taxon>
        <taxon>Pseudomonadota</taxon>
        <taxon>Gammaproteobacteria</taxon>
        <taxon>Methylococcales</taxon>
        <taxon>Methylococcaceae</taxon>
        <taxon>Methylocaldum</taxon>
    </lineage>
</organism>
<evidence type="ECO:0000256" key="1">
    <source>
        <dbReference type="SAM" id="MobiDB-lite"/>
    </source>
</evidence>
<sequence length="230" mass="24967">MPRNATLIGSTGMTALIGRIPIKGQVEDPYPLKVIVGSDNLAANGLEIPGVDGMIFSGTAIGDWALSCVRGTLHSVTFVFDDGTIRTLSSDDQGVQRKEQQSAQAQGARPPPPGRLRHRQQGHPAATGGGPTMREVYDAHFEKTRQRRTEGARRERGVRGPGHAAVSLDGWTREAHSEIQQLFPRLPNPDLVLYVFPHLSPQGHPVPGYATSFPMYETVEYALPGEAEGW</sequence>
<feature type="region of interest" description="Disordered" evidence="1">
    <location>
        <begin position="88"/>
        <end position="133"/>
    </location>
</feature>
<keyword evidence="3" id="KW-1185">Reference proteome</keyword>
<dbReference type="InterPro" id="IPR022262">
    <property type="entry name" value="Lipoprot_put"/>
</dbReference>
<dbReference type="Proteomes" id="UP000266313">
    <property type="component" value="Chromosome"/>
</dbReference>
<accession>A0A250KRS5</accession>
<dbReference type="AlphaFoldDB" id="A0A250KRS5"/>
<evidence type="ECO:0000313" key="3">
    <source>
        <dbReference type="Proteomes" id="UP000266313"/>
    </source>
</evidence>